<protein>
    <submittedName>
        <fullName evidence="2">Uncharacterized protein</fullName>
    </submittedName>
</protein>
<organism evidence="1 2">
    <name type="scientific">Ditylenchus dipsaci</name>
    <dbReference type="NCBI Taxonomy" id="166011"/>
    <lineage>
        <taxon>Eukaryota</taxon>
        <taxon>Metazoa</taxon>
        <taxon>Ecdysozoa</taxon>
        <taxon>Nematoda</taxon>
        <taxon>Chromadorea</taxon>
        <taxon>Rhabditida</taxon>
        <taxon>Tylenchina</taxon>
        <taxon>Tylenchomorpha</taxon>
        <taxon>Sphaerularioidea</taxon>
        <taxon>Anguinidae</taxon>
        <taxon>Anguininae</taxon>
        <taxon>Ditylenchus</taxon>
    </lineage>
</organism>
<accession>A0A915DTF5</accession>
<dbReference type="WBParaSite" id="jg23472">
    <property type="protein sequence ID" value="jg23472"/>
    <property type="gene ID" value="jg23472"/>
</dbReference>
<evidence type="ECO:0000313" key="2">
    <source>
        <dbReference type="WBParaSite" id="jg23472"/>
    </source>
</evidence>
<reference evidence="2" key="1">
    <citation type="submission" date="2022-11" db="UniProtKB">
        <authorList>
            <consortium name="WormBaseParasite"/>
        </authorList>
    </citation>
    <scope>IDENTIFICATION</scope>
</reference>
<evidence type="ECO:0000313" key="1">
    <source>
        <dbReference type="Proteomes" id="UP000887574"/>
    </source>
</evidence>
<keyword evidence="1" id="KW-1185">Reference proteome</keyword>
<dbReference type="Proteomes" id="UP000887574">
    <property type="component" value="Unplaced"/>
</dbReference>
<name>A0A915DTF5_9BILA</name>
<proteinExistence type="predicted"/>
<dbReference type="AlphaFoldDB" id="A0A915DTF5"/>
<sequence>MPANQNLNQSSQLAVKLFAIASCVARLVRPTGFEPTQQLYTAEEVATLMNMTRNSTSLALVRLLEFAKPVMLVRNLLFRFSTRIDQLFLSNQCVWTS</sequence>